<organism evidence="11 12">
    <name type="scientific">Holothuria leucospilota</name>
    <name type="common">Black long sea cucumber</name>
    <name type="synonym">Mertensiothuria leucospilota</name>
    <dbReference type="NCBI Taxonomy" id="206669"/>
    <lineage>
        <taxon>Eukaryota</taxon>
        <taxon>Metazoa</taxon>
        <taxon>Echinodermata</taxon>
        <taxon>Eleutherozoa</taxon>
        <taxon>Echinozoa</taxon>
        <taxon>Holothuroidea</taxon>
        <taxon>Aspidochirotacea</taxon>
        <taxon>Aspidochirotida</taxon>
        <taxon>Holothuriidae</taxon>
        <taxon>Holothuria</taxon>
    </lineage>
</organism>
<dbReference type="GO" id="GO:0001733">
    <property type="term" value="F:galactosylceramide sulfotransferase activity"/>
    <property type="evidence" value="ECO:0007669"/>
    <property type="project" value="InterPro"/>
</dbReference>
<dbReference type="InterPro" id="IPR009729">
    <property type="entry name" value="Gal-3-0_sulfotransfrase"/>
</dbReference>
<keyword evidence="5" id="KW-0735">Signal-anchor</keyword>
<evidence type="ECO:0000256" key="1">
    <source>
        <dbReference type="ARBA" id="ARBA00004323"/>
    </source>
</evidence>
<evidence type="ECO:0000313" key="11">
    <source>
        <dbReference type="EMBL" id="KAJ8048910.1"/>
    </source>
</evidence>
<dbReference type="InterPro" id="IPR027417">
    <property type="entry name" value="P-loop_NTPase"/>
</dbReference>
<name>A0A9Q1CPW9_HOLLE</name>
<keyword evidence="9" id="KW-0325">Glycoprotein</keyword>
<keyword evidence="7" id="KW-0333">Golgi apparatus</keyword>
<dbReference type="SUPFAM" id="SSF52540">
    <property type="entry name" value="P-loop containing nucleoside triphosphate hydrolases"/>
    <property type="match status" value="1"/>
</dbReference>
<comment type="caution">
    <text evidence="11">The sequence shown here is derived from an EMBL/GenBank/DDBJ whole genome shotgun (WGS) entry which is preliminary data.</text>
</comment>
<evidence type="ECO:0000256" key="2">
    <source>
        <dbReference type="ARBA" id="ARBA00008124"/>
    </source>
</evidence>
<keyword evidence="6 10" id="KW-1133">Transmembrane helix</keyword>
<sequence length="445" mass="53296">MKVWSLRGIKVLLLFIIVFNFAGIFWLLHPKYFKGIQRYSQQRKKLKSPPVKKSTPAPSFAPTVLKSVNPRTANREWNKSTSELRITYEDPSCDAPVKSVAFIKTHKTGSTTLAHILNRFGYQRNLSFVLHNNRTNGHIVYSPITKNSPKEQFLKPLYVTKGHYRKYKYDMITVHIKYNRPVMDKFMKPDTRYITLLRDPATQFESSFVHFQFDDAFPRKVKEKLKNLKIDERLREWFRNATDYRDKLKKLKWEGEKGLRYFYAQNNQIFDLGLDTEYHTNDTLVEAYISKIEKEFDLVLITEYFEESLLVMKKQFCWDLEDILFISKNQRSEKAKNYTVSVLMRQQMREWNSVDYKLYQHFNSTLWKKVKDYGKHFEEDLENFREKLKEVFANCTSGFYFIARGHHWQNVNYRPLRKSGQFCKLIAEHKRTLAIQVRERQLKEA</sequence>
<keyword evidence="12" id="KW-1185">Reference proteome</keyword>
<dbReference type="PANTHER" id="PTHR14647">
    <property type="entry name" value="GALACTOSE-3-O-SULFOTRANSFERASE"/>
    <property type="match status" value="1"/>
</dbReference>
<gene>
    <name evidence="11" type="ORF">HOLleu_01416</name>
</gene>
<keyword evidence="8 10" id="KW-0472">Membrane</keyword>
<dbReference type="EMBL" id="JAIZAY010000001">
    <property type="protein sequence ID" value="KAJ8048910.1"/>
    <property type="molecule type" value="Genomic_DNA"/>
</dbReference>
<evidence type="ECO:0000256" key="7">
    <source>
        <dbReference type="ARBA" id="ARBA00023034"/>
    </source>
</evidence>
<reference evidence="11" key="1">
    <citation type="submission" date="2021-10" db="EMBL/GenBank/DDBJ databases">
        <title>Tropical sea cucumber genome reveals ecological adaptation and Cuvierian tubules defense mechanism.</title>
        <authorList>
            <person name="Chen T."/>
        </authorList>
    </citation>
    <scope>NUCLEOTIDE SEQUENCE</scope>
    <source>
        <strain evidence="11">Nanhai2018</strain>
        <tissue evidence="11">Muscle</tissue>
    </source>
</reference>
<evidence type="ECO:0000256" key="4">
    <source>
        <dbReference type="ARBA" id="ARBA00022692"/>
    </source>
</evidence>
<accession>A0A9Q1CPW9</accession>
<feature type="transmembrane region" description="Helical" evidence="10">
    <location>
        <begin position="12"/>
        <end position="29"/>
    </location>
</feature>
<proteinExistence type="inferred from homology"/>
<dbReference type="AlphaFoldDB" id="A0A9Q1CPW9"/>
<dbReference type="GO" id="GO:0000139">
    <property type="term" value="C:Golgi membrane"/>
    <property type="evidence" value="ECO:0007669"/>
    <property type="project" value="UniProtKB-SubCell"/>
</dbReference>
<dbReference type="GO" id="GO:0009247">
    <property type="term" value="P:glycolipid biosynthetic process"/>
    <property type="evidence" value="ECO:0007669"/>
    <property type="project" value="InterPro"/>
</dbReference>
<comment type="subcellular location">
    <subcellularLocation>
        <location evidence="1">Golgi apparatus membrane</location>
        <topology evidence="1">Single-pass type II membrane protein</topology>
    </subcellularLocation>
</comment>
<keyword evidence="4 10" id="KW-0812">Transmembrane</keyword>
<dbReference type="PANTHER" id="PTHR14647:SF85">
    <property type="entry name" value="GALACTOSYLCERAMIDE SULFOTRANSFERASE-LIKE"/>
    <property type="match status" value="1"/>
</dbReference>
<evidence type="ECO:0000313" key="12">
    <source>
        <dbReference type="Proteomes" id="UP001152320"/>
    </source>
</evidence>
<comment type="similarity">
    <text evidence="2">Belongs to the galactose-3-O-sulfotransferase family.</text>
</comment>
<evidence type="ECO:0000256" key="10">
    <source>
        <dbReference type="SAM" id="Phobius"/>
    </source>
</evidence>
<keyword evidence="3" id="KW-0808">Transferase</keyword>
<protein>
    <submittedName>
        <fullName evidence="11">Galactose-3-O-sulfotransferase 3</fullName>
    </submittedName>
</protein>
<dbReference type="Proteomes" id="UP001152320">
    <property type="component" value="Chromosome 1"/>
</dbReference>
<evidence type="ECO:0000256" key="3">
    <source>
        <dbReference type="ARBA" id="ARBA00022679"/>
    </source>
</evidence>
<dbReference type="OrthoDB" id="514299at2759"/>
<evidence type="ECO:0000256" key="5">
    <source>
        <dbReference type="ARBA" id="ARBA00022968"/>
    </source>
</evidence>
<evidence type="ECO:0000256" key="6">
    <source>
        <dbReference type="ARBA" id="ARBA00022989"/>
    </source>
</evidence>
<evidence type="ECO:0000256" key="9">
    <source>
        <dbReference type="ARBA" id="ARBA00023180"/>
    </source>
</evidence>
<dbReference type="Gene3D" id="3.40.50.300">
    <property type="entry name" value="P-loop containing nucleotide triphosphate hydrolases"/>
    <property type="match status" value="1"/>
</dbReference>
<dbReference type="Pfam" id="PF06990">
    <property type="entry name" value="Gal-3-0_sulfotr"/>
    <property type="match status" value="1"/>
</dbReference>
<evidence type="ECO:0000256" key="8">
    <source>
        <dbReference type="ARBA" id="ARBA00023136"/>
    </source>
</evidence>